<proteinExistence type="predicted"/>
<gene>
    <name evidence="1" type="ORF">DQQ01_14630</name>
</gene>
<dbReference type="KEGG" id="blau:DQQ01_14630"/>
<dbReference type="AlphaFoldDB" id="A0A2Z4UDV4"/>
<protein>
    <submittedName>
        <fullName evidence="1">Uncharacterized protein</fullName>
    </submittedName>
</protein>
<name>A0A2Z4UDV4_9FIRM</name>
<reference evidence="2" key="1">
    <citation type="submission" date="2018-06" db="EMBL/GenBank/DDBJ databases">
        <title>Description of Blautia argi sp. nov., a new anaerobic isolated from dog feces.</title>
        <authorList>
            <person name="Chang Y.-H."/>
            <person name="Paek J."/>
            <person name="Shin Y."/>
        </authorList>
    </citation>
    <scope>NUCLEOTIDE SEQUENCE [LARGE SCALE GENOMIC DNA]</scope>
    <source>
        <strain evidence="2">KCTC 15426</strain>
    </source>
</reference>
<dbReference type="Proteomes" id="UP000250003">
    <property type="component" value="Chromosome"/>
</dbReference>
<dbReference type="RefSeq" id="WP_111920593.1">
    <property type="nucleotide sequence ID" value="NZ_CP030280.1"/>
</dbReference>
<dbReference type="EMBL" id="CP030280">
    <property type="protein sequence ID" value="AWY99148.1"/>
    <property type="molecule type" value="Genomic_DNA"/>
</dbReference>
<keyword evidence="2" id="KW-1185">Reference proteome</keyword>
<sequence>MTVWRVKKLYHGDDAKYTVLPYNLFSAIRITLRMKNGFKATMEFLKNSRFTESAAEKLSRKLERKLLKNNMVIK</sequence>
<evidence type="ECO:0000313" key="2">
    <source>
        <dbReference type="Proteomes" id="UP000250003"/>
    </source>
</evidence>
<evidence type="ECO:0000313" key="1">
    <source>
        <dbReference type="EMBL" id="AWY99148.1"/>
    </source>
</evidence>
<accession>A0A2Z4UDV4</accession>
<organism evidence="1 2">
    <name type="scientific">Blautia argi</name>
    <dbReference type="NCBI Taxonomy" id="1912897"/>
    <lineage>
        <taxon>Bacteria</taxon>
        <taxon>Bacillati</taxon>
        <taxon>Bacillota</taxon>
        <taxon>Clostridia</taxon>
        <taxon>Lachnospirales</taxon>
        <taxon>Lachnospiraceae</taxon>
        <taxon>Blautia</taxon>
    </lineage>
</organism>